<keyword evidence="3" id="KW-1185">Reference proteome</keyword>
<keyword evidence="1" id="KW-0812">Transmembrane</keyword>
<name>A0ABY5GHX6_9GAMM</name>
<feature type="transmembrane region" description="Helical" evidence="1">
    <location>
        <begin position="16"/>
        <end position="35"/>
    </location>
</feature>
<dbReference type="EMBL" id="CP101508">
    <property type="protein sequence ID" value="UTV28756.1"/>
    <property type="molecule type" value="Genomic_DNA"/>
</dbReference>
<sequence length="220" mass="25246">MKTRYIKPLTAKPRGILLLLSLSAFLALGLLVFWFPQINSAAVALLLLAAVTLLIIGIKQTQDPEVSFTLTFMHLQFHSPYGGWLARWTNIAEIGPATVAYQGWHQPIPWVGVRLKEYDEFLESICPRIASKILMEQRALLIMAYRRAEHPPHHIEDMLFDDRHYITRSGKTLKGLLAMLANRMKYNRELLGYDFFISEDLLDRPTDDFVGLTRRYLAAC</sequence>
<accession>A0ABY5GHX6</accession>
<evidence type="ECO:0000313" key="2">
    <source>
        <dbReference type="EMBL" id="UTV28756.1"/>
    </source>
</evidence>
<reference evidence="2" key="1">
    <citation type="submission" date="2022-07" db="EMBL/GenBank/DDBJ databases">
        <title>Genome sequencing of Photobacterium atrarenae GJH2-4.</title>
        <authorList>
            <person name="Park S.-J."/>
        </authorList>
    </citation>
    <scope>NUCLEOTIDE SEQUENCE</scope>
    <source>
        <strain evidence="2">GJH2-4</strain>
    </source>
</reference>
<keyword evidence="1" id="KW-0472">Membrane</keyword>
<evidence type="ECO:0000313" key="3">
    <source>
        <dbReference type="Proteomes" id="UP001057998"/>
    </source>
</evidence>
<dbReference type="Proteomes" id="UP001057998">
    <property type="component" value="Chromosome 1"/>
</dbReference>
<gene>
    <name evidence="2" type="ORF">NNL38_05780</name>
</gene>
<feature type="transmembrane region" description="Helical" evidence="1">
    <location>
        <begin position="41"/>
        <end position="58"/>
    </location>
</feature>
<dbReference type="Pfam" id="PF11201">
    <property type="entry name" value="DUF2982"/>
    <property type="match status" value="1"/>
</dbReference>
<keyword evidence="1" id="KW-1133">Transmembrane helix</keyword>
<protein>
    <submittedName>
        <fullName evidence="2">DUF2982 domain-containing protein</fullName>
    </submittedName>
</protein>
<organism evidence="2 3">
    <name type="scientific">Photobacterium atrarenae</name>
    <dbReference type="NCBI Taxonomy" id="865757"/>
    <lineage>
        <taxon>Bacteria</taxon>
        <taxon>Pseudomonadati</taxon>
        <taxon>Pseudomonadota</taxon>
        <taxon>Gammaproteobacteria</taxon>
        <taxon>Vibrionales</taxon>
        <taxon>Vibrionaceae</taxon>
        <taxon>Photobacterium</taxon>
    </lineage>
</organism>
<evidence type="ECO:0000256" key="1">
    <source>
        <dbReference type="SAM" id="Phobius"/>
    </source>
</evidence>
<proteinExistence type="predicted"/>
<dbReference type="RefSeq" id="WP_255390075.1">
    <property type="nucleotide sequence ID" value="NZ_CP101508.1"/>
</dbReference>
<dbReference type="InterPro" id="IPR021367">
    <property type="entry name" value="DUF2982"/>
</dbReference>